<dbReference type="InterPro" id="IPR036542">
    <property type="entry name" value="PTS_IIA_lac/cel_sf"/>
</dbReference>
<keyword evidence="3" id="KW-0808">Transferase</keyword>
<evidence type="ECO:0000256" key="4">
    <source>
        <dbReference type="ARBA" id="ARBA00022683"/>
    </source>
</evidence>
<evidence type="ECO:0000313" key="6">
    <source>
        <dbReference type="EMBL" id="MBP1046951.1"/>
    </source>
</evidence>
<dbReference type="EMBL" id="JAEDXU010000005">
    <property type="protein sequence ID" value="MBP1046951.1"/>
    <property type="molecule type" value="Genomic_DNA"/>
</dbReference>
<evidence type="ECO:0000256" key="3">
    <source>
        <dbReference type="ARBA" id="ARBA00022679"/>
    </source>
</evidence>
<dbReference type="PANTHER" id="PTHR34382">
    <property type="entry name" value="PTS SYSTEM N,N'-DIACETYLCHITOBIOSE-SPECIFIC EIIA COMPONENT"/>
    <property type="match status" value="1"/>
</dbReference>
<dbReference type="Gene3D" id="1.20.58.80">
    <property type="entry name" value="Phosphotransferase system, lactose/cellobiose-type IIA subunit"/>
    <property type="match status" value="1"/>
</dbReference>
<accession>A0ABS4CK20</accession>
<keyword evidence="4" id="KW-0598">Phosphotransferase system</keyword>
<dbReference type="SUPFAM" id="SSF46973">
    <property type="entry name" value="Enzyme IIa from lactose specific PTS, IIa-lac"/>
    <property type="match status" value="1"/>
</dbReference>
<evidence type="ECO:0000256" key="1">
    <source>
        <dbReference type="ARBA" id="ARBA00022448"/>
    </source>
</evidence>
<reference evidence="6 7" key="1">
    <citation type="submission" date="2020-12" db="EMBL/GenBank/DDBJ databases">
        <title>Vagococcus allomyrinae sp. nov. and Enterococcus lavae sp. nov., isolated from the larvae of Allomyrina dichotoma.</title>
        <authorList>
            <person name="Lee S.D."/>
        </authorList>
    </citation>
    <scope>NUCLEOTIDE SEQUENCE [LARGE SCALE GENOMIC DNA]</scope>
    <source>
        <strain evidence="6 7">BWM-S5</strain>
    </source>
</reference>
<dbReference type="InterPro" id="IPR003188">
    <property type="entry name" value="PTS_IIA_lac/cel"/>
</dbReference>
<dbReference type="Proteomes" id="UP000673375">
    <property type="component" value="Unassembled WGS sequence"/>
</dbReference>
<dbReference type="PIRSF" id="PIRSF000699">
    <property type="entry name" value="PTS_IILac_III"/>
    <property type="match status" value="1"/>
</dbReference>
<dbReference type="Pfam" id="PF02255">
    <property type="entry name" value="PTS_IIA"/>
    <property type="match status" value="1"/>
</dbReference>
<evidence type="ECO:0000313" key="7">
    <source>
        <dbReference type="Proteomes" id="UP000673375"/>
    </source>
</evidence>
<proteinExistence type="predicted"/>
<dbReference type="RefSeq" id="WP_209557731.1">
    <property type="nucleotide sequence ID" value="NZ_JAEDXU010000005.1"/>
</dbReference>
<protein>
    <submittedName>
        <fullName evidence="6">PTS lactose/cellobiose transporter subunit IIA</fullName>
    </submittedName>
</protein>
<dbReference type="PANTHER" id="PTHR34382:SF7">
    <property type="entry name" value="PTS SYSTEM N,N'-DIACETYLCHITOBIOSE-SPECIFIC EIIA COMPONENT"/>
    <property type="match status" value="1"/>
</dbReference>
<feature type="modified residue" description="Phosphohistidine; by HPr" evidence="5">
    <location>
        <position position="79"/>
    </location>
</feature>
<name>A0ABS4CK20_9ENTE</name>
<evidence type="ECO:0000256" key="2">
    <source>
        <dbReference type="ARBA" id="ARBA00022597"/>
    </source>
</evidence>
<evidence type="ECO:0000256" key="5">
    <source>
        <dbReference type="PROSITE-ProRule" id="PRU00418"/>
    </source>
</evidence>
<keyword evidence="1" id="KW-0813">Transport</keyword>
<sequence length="109" mass="12193">MENKLVEEDWIIGLILQGGTARSLAMQAVDQAAEGKYQLSKDLMQQAHDALSTAHDYHSLLTQDHLEETVLPTPLLLMHGQDHLMSAITSIDMADRMIQLYHRLDKGGI</sequence>
<comment type="caution">
    <text evidence="6">The sequence shown here is derived from an EMBL/GenBank/DDBJ whole genome shotgun (WGS) entry which is preliminary data.</text>
</comment>
<keyword evidence="2" id="KW-0762">Sugar transport</keyword>
<gene>
    <name evidence="6" type="ORF">I6N96_11790</name>
</gene>
<keyword evidence="7" id="KW-1185">Reference proteome</keyword>
<organism evidence="6 7">
    <name type="scientific">Enterococcus larvae</name>
    <dbReference type="NCBI Taxonomy" id="2794352"/>
    <lineage>
        <taxon>Bacteria</taxon>
        <taxon>Bacillati</taxon>
        <taxon>Bacillota</taxon>
        <taxon>Bacilli</taxon>
        <taxon>Lactobacillales</taxon>
        <taxon>Enterococcaceae</taxon>
        <taxon>Enterococcus</taxon>
    </lineage>
</organism>
<dbReference type="PROSITE" id="PS51095">
    <property type="entry name" value="PTS_EIIA_TYPE_3"/>
    <property type="match status" value="1"/>
</dbReference>